<reference evidence="1 2" key="1">
    <citation type="submission" date="2017-06" db="EMBL/GenBank/DDBJ databases">
        <title>Genome sequencing of cyanobaciteial culture collection at National Institute for Environmental Studies (NIES).</title>
        <authorList>
            <person name="Hirose Y."/>
            <person name="Shimura Y."/>
            <person name="Fujisawa T."/>
            <person name="Nakamura Y."/>
            <person name="Kawachi M."/>
        </authorList>
    </citation>
    <scope>NUCLEOTIDE SEQUENCE [LARGE SCALE GENOMIC DNA]</scope>
    <source>
        <strain evidence="1 2">NIES-806</strain>
    </source>
</reference>
<organism evidence="1 2">
    <name type="scientific">Dolichospermum compactum NIES-806</name>
    <dbReference type="NCBI Taxonomy" id="1973481"/>
    <lineage>
        <taxon>Bacteria</taxon>
        <taxon>Bacillati</taxon>
        <taxon>Cyanobacteriota</taxon>
        <taxon>Cyanophyceae</taxon>
        <taxon>Nostocales</taxon>
        <taxon>Aphanizomenonaceae</taxon>
        <taxon>Dolichospermum</taxon>
        <taxon>Dolichospermum compactum</taxon>
    </lineage>
</organism>
<evidence type="ECO:0000313" key="2">
    <source>
        <dbReference type="Proteomes" id="UP000218702"/>
    </source>
</evidence>
<keyword evidence="2" id="KW-1185">Reference proteome</keyword>
<gene>
    <name evidence="1" type="ORF">NIES806_33440</name>
</gene>
<dbReference type="AlphaFoldDB" id="A0A1Z4V6D6"/>
<accession>A0A1Z4V6D6</accession>
<dbReference type="KEGG" id="dcm:NIES806_33440"/>
<name>A0A1Z4V6D6_9CYAN</name>
<proteinExistence type="predicted"/>
<dbReference type="RefSeq" id="WP_096668984.1">
    <property type="nucleotide sequence ID" value="NZ_AP018316.1"/>
</dbReference>
<dbReference type="Proteomes" id="UP000218702">
    <property type="component" value="Chromosome"/>
</dbReference>
<dbReference type="EMBL" id="AP018316">
    <property type="protein sequence ID" value="BAZ87126.1"/>
    <property type="molecule type" value="Genomic_DNA"/>
</dbReference>
<dbReference type="OrthoDB" id="582647at2"/>
<evidence type="ECO:0000313" key="1">
    <source>
        <dbReference type="EMBL" id="BAZ87126.1"/>
    </source>
</evidence>
<sequence length="143" mass="16177">MNVATFEASVLYNDMVGSVSVDNADQSSISHWLDKRNLRNSRDELVFGITLSFGENHGEEIVNPVRVVFLLITGENMATLTKKINGDQVPVQVRRIETGMTFPEFFSLFKQFSLTLSPNQNKHTTKGIEFKGILEGVKYQYED</sequence>
<protein>
    <submittedName>
        <fullName evidence="1">Uncharacterized protein</fullName>
    </submittedName>
</protein>